<feature type="compositionally biased region" description="Basic and acidic residues" evidence="1">
    <location>
        <begin position="1056"/>
        <end position="1072"/>
    </location>
</feature>
<evidence type="ECO:0000256" key="3">
    <source>
        <dbReference type="SAM" id="SignalP"/>
    </source>
</evidence>
<feature type="compositionally biased region" description="Basic and acidic residues" evidence="1">
    <location>
        <begin position="1079"/>
        <end position="1090"/>
    </location>
</feature>
<dbReference type="PANTHER" id="PTHR18916:SF93">
    <property type="entry name" value="RESTIN HOMOLOG"/>
    <property type="match status" value="1"/>
</dbReference>
<protein>
    <recommendedName>
        <fullName evidence="6">Right handed beta helix domain-containing protein</fullName>
    </recommendedName>
</protein>
<feature type="compositionally biased region" description="Low complexity" evidence="1">
    <location>
        <begin position="976"/>
        <end position="1013"/>
    </location>
</feature>
<evidence type="ECO:0008006" key="6">
    <source>
        <dbReference type="Google" id="ProtNLM"/>
    </source>
</evidence>
<feature type="compositionally biased region" description="Basic residues" evidence="1">
    <location>
        <begin position="942"/>
        <end position="967"/>
    </location>
</feature>
<keyword evidence="2" id="KW-1133">Transmembrane helix</keyword>
<dbReference type="Proteomes" id="UP000324800">
    <property type="component" value="Unassembled WGS sequence"/>
</dbReference>
<feature type="compositionally biased region" description="Low complexity" evidence="1">
    <location>
        <begin position="847"/>
        <end position="856"/>
    </location>
</feature>
<feature type="compositionally biased region" description="Basic and acidic residues" evidence="1">
    <location>
        <begin position="1015"/>
        <end position="1030"/>
    </location>
</feature>
<evidence type="ECO:0000256" key="1">
    <source>
        <dbReference type="SAM" id="MobiDB-lite"/>
    </source>
</evidence>
<feature type="chain" id="PRO_5023943579" description="Right handed beta helix domain-containing protein" evidence="3">
    <location>
        <begin position="17"/>
        <end position="1275"/>
    </location>
</feature>
<feature type="region of interest" description="Disordered" evidence="1">
    <location>
        <begin position="830"/>
        <end position="1275"/>
    </location>
</feature>
<dbReference type="EMBL" id="SNRW01001535">
    <property type="protein sequence ID" value="KAA6396024.1"/>
    <property type="molecule type" value="Genomic_DNA"/>
</dbReference>
<feature type="compositionally biased region" description="Basic and acidic residues" evidence="1">
    <location>
        <begin position="882"/>
        <end position="927"/>
    </location>
</feature>
<reference evidence="4 5" key="1">
    <citation type="submission" date="2019-03" db="EMBL/GenBank/DDBJ databases">
        <title>Single cell metagenomics reveals metabolic interactions within the superorganism composed of flagellate Streblomastix strix and complex community of Bacteroidetes bacteria on its surface.</title>
        <authorList>
            <person name="Treitli S.C."/>
            <person name="Kolisko M."/>
            <person name="Husnik F."/>
            <person name="Keeling P."/>
            <person name="Hampl V."/>
        </authorList>
    </citation>
    <scope>NUCLEOTIDE SEQUENCE [LARGE SCALE GENOMIC DNA]</scope>
    <source>
        <strain evidence="4">ST1C</strain>
    </source>
</reference>
<keyword evidence="2" id="KW-0812">Transmembrane</keyword>
<evidence type="ECO:0000313" key="5">
    <source>
        <dbReference type="Proteomes" id="UP000324800"/>
    </source>
</evidence>
<dbReference type="InterPro" id="IPR012332">
    <property type="entry name" value="Autotransporter_pectin_lyase_C"/>
</dbReference>
<accession>A0A5J4WM15</accession>
<comment type="caution">
    <text evidence="4">The sequence shown here is derived from an EMBL/GenBank/DDBJ whole genome shotgun (WGS) entry which is preliminary data.</text>
</comment>
<gene>
    <name evidence="4" type="ORF">EZS28_008443</name>
</gene>
<evidence type="ECO:0000313" key="4">
    <source>
        <dbReference type="EMBL" id="KAA6396024.1"/>
    </source>
</evidence>
<feature type="transmembrane region" description="Helical" evidence="2">
    <location>
        <begin position="770"/>
        <end position="795"/>
    </location>
</feature>
<organism evidence="4 5">
    <name type="scientific">Streblomastix strix</name>
    <dbReference type="NCBI Taxonomy" id="222440"/>
    <lineage>
        <taxon>Eukaryota</taxon>
        <taxon>Metamonada</taxon>
        <taxon>Preaxostyla</taxon>
        <taxon>Oxymonadida</taxon>
        <taxon>Streblomastigidae</taxon>
        <taxon>Streblomastix</taxon>
    </lineage>
</organism>
<evidence type="ECO:0000256" key="2">
    <source>
        <dbReference type="SAM" id="Phobius"/>
    </source>
</evidence>
<keyword evidence="2" id="KW-0472">Membrane</keyword>
<keyword evidence="3" id="KW-0732">Signal</keyword>
<dbReference type="PANTHER" id="PTHR18916">
    <property type="entry name" value="DYNACTIN 1-RELATED MICROTUBULE-BINDING"/>
    <property type="match status" value="1"/>
</dbReference>
<feature type="compositionally biased region" description="Basic and acidic residues" evidence="1">
    <location>
        <begin position="1259"/>
        <end position="1275"/>
    </location>
</feature>
<name>A0A5J4WM15_9EUKA</name>
<feature type="signal peptide" evidence="3">
    <location>
        <begin position="1"/>
        <end position="16"/>
    </location>
</feature>
<proteinExistence type="predicted"/>
<dbReference type="Gene3D" id="2.160.20.20">
    <property type="match status" value="1"/>
</dbReference>
<sequence length="1275" mass="142712">MFTALLLAIVSSYQIALNPQSIHESNEIVEYYVSLQGQASTCGTSQNRPCMHLYTVLQYVSFYEQVLIHVDEGTYELPLSTFQIFNYNDSGFPTVDIVAEEDSQIKLEEQYQSIGQIIISFSNFSIDFADLFFQIDDDGSSLKFSSCNLFRNAGNTAINSHSLVIVDRGSLILEKLNINGNSLEGNEALIQSSQPLLIQFTSLNITNISLIPGNTSPLLLSVTYNQTSSLNNDDSSTKPILLIENSEIIQNTLAPIQESCAIQIEGLKPQQILIKNSTINNRSPPNNDQQYEFKIVLPSDSILQDLINQFQTVEFGIILNPITVKTLPDEQFSNLAVPLNDEYANIQVNNNGQQSCSSYIANYYNDVQSIGCAVIIIRAQDNLGLFKGVPRSVSITGSFTENDLRTDGLNISFTGQNSQSTSNQISFLPNLPISYNPIDDALFRIQDGGQVTLNNLFIQRSNITGSENAPIVIIKSGAVQQSNGQQKNAAGQIVINKCILEGGNSISSDAWYNQGLAETCNVGYYAAIVADGQTTVQISGSNIRKFEGPAVRALNGASVSIDKNTTLDNNGLRNRNTLNSMQTNVVCEGGIGTTTVDIALDNVTSFNSTGNGWIFSSSDNTCDIRATFNGEVALPRSLPLINTANVAINNTNQQVEVTINGKYLEPCISRLILEIHEKNKTDIKVTQEFGIESSSITVNWIDSDNIIFQLPLSYLKDLNTKTLLEISVYESEKRDFANWISIQIIIDDPEQQPGPEEEEKEEQIKKKTNLIVGIVVPIVVIIVAVAVFFIVLVVYKKHKQQTKSIHQTERNDNMIDFEVISINEDVNVQEQEQTDHKIKKQRNIPETDTSFFTDSDTMQRVSSDHSISGDHKTDQKQIQSKSQERQGDAKQENASKDSHRSKQDSSKRSDTNLEKKDQEMLKDEMNKKTKKQRLQSKDTKKSSKQRKERNNKSKNRQNKDKRRKSRKSSKEKQRSESLSSVSSASTTSSIDSSDSDSSSSFSSYDDQKQSSSSIETRDVNEQKEMLEQQKKKMQKKQHQLDQMKQNKQRIQYSVQDEVKQEVYSENEVENKIRSVASPEGKKIDNKEKHDKKVSKTAKSKQKPTMKKELNKKKSRTVDKEKKKKHSSKSDVSSSEEESSSFSFSFTSPESSSSSFSDTKNKRHQKKSKHTKDKQRKKSAPRSSASSDEATKQNKKENKLKVDSKEQNQKINQDKQSADSIPPLIEGMVQCEVTGSEESNLKHRNKEGSLATEETPPSFEHMDKFAQRDLSGEKVL</sequence>
<feature type="compositionally biased region" description="Low complexity" evidence="1">
    <location>
        <begin position="1139"/>
        <end position="1156"/>
    </location>
</feature>
<feature type="compositionally biased region" description="Basic and acidic residues" evidence="1">
    <location>
        <begin position="1188"/>
        <end position="1216"/>
    </location>
</feature>
<feature type="compositionally biased region" description="Basic residues" evidence="1">
    <location>
        <begin position="1091"/>
        <end position="1114"/>
    </location>
</feature>
<feature type="compositionally biased region" description="Basic residues" evidence="1">
    <location>
        <begin position="1160"/>
        <end position="1179"/>
    </location>
</feature>
<dbReference type="AlphaFoldDB" id="A0A5J4WM15"/>